<evidence type="ECO:0000313" key="11">
    <source>
        <dbReference type="Proteomes" id="UP000237271"/>
    </source>
</evidence>
<dbReference type="InterPro" id="IPR020599">
    <property type="entry name" value="Transl_elong_fac_P/YeiP"/>
</dbReference>
<keyword evidence="4" id="KW-0963">Cytoplasm</keyword>
<reference evidence="10 11" key="1">
    <citation type="journal article" date="2017" name="Genome Biol. Evol.">
        <title>Phytophthora megakarya and P. palmivora, closely related causal agents of cacao black pod rot, underwent increases in genome sizes and gene numbers by different mechanisms.</title>
        <authorList>
            <person name="Ali S.S."/>
            <person name="Shao J."/>
            <person name="Lary D.J."/>
            <person name="Kronmiller B."/>
            <person name="Shen D."/>
            <person name="Strem M.D."/>
            <person name="Amoako-Attah I."/>
            <person name="Akrofi A.Y."/>
            <person name="Begoude B.A."/>
            <person name="Ten Hoopen G.M."/>
            <person name="Coulibaly K."/>
            <person name="Kebe B.I."/>
            <person name="Melnick R.L."/>
            <person name="Guiltinan M.J."/>
            <person name="Tyler B.M."/>
            <person name="Meinhardt L.W."/>
            <person name="Bailey B.A."/>
        </authorList>
    </citation>
    <scope>NUCLEOTIDE SEQUENCE [LARGE SCALE GENOMIC DNA]</scope>
    <source>
        <strain evidence="11">sbr112.9</strain>
    </source>
</reference>
<dbReference type="PROSITE" id="PS01275">
    <property type="entry name" value="EFP"/>
    <property type="match status" value="1"/>
</dbReference>
<dbReference type="GO" id="GO:0005829">
    <property type="term" value="C:cytosol"/>
    <property type="evidence" value="ECO:0007669"/>
    <property type="project" value="UniProtKB-ARBA"/>
</dbReference>
<comment type="similarity">
    <text evidence="3">Belongs to the elongation factor P family.</text>
</comment>
<evidence type="ECO:0000259" key="8">
    <source>
        <dbReference type="SMART" id="SM00841"/>
    </source>
</evidence>
<dbReference type="Gene3D" id="2.30.30.30">
    <property type="match status" value="1"/>
</dbReference>
<comment type="caution">
    <text evidence="10">The sequence shown here is derived from an EMBL/GenBank/DDBJ whole genome shotgun (WGS) entry which is preliminary data.</text>
</comment>
<dbReference type="PANTHER" id="PTHR30053:SF14">
    <property type="entry name" value="TRANSLATION ELONGATION FACTOR KOW-LIKE DOMAIN-CONTAINING PROTEIN"/>
    <property type="match status" value="1"/>
</dbReference>
<dbReference type="Pfam" id="PF09285">
    <property type="entry name" value="Elong-fact-P_C"/>
    <property type="match status" value="1"/>
</dbReference>
<dbReference type="Gene3D" id="2.40.50.140">
    <property type="entry name" value="Nucleic acid-binding proteins"/>
    <property type="match status" value="2"/>
</dbReference>
<keyword evidence="6" id="KW-0934">Plastid</keyword>
<evidence type="ECO:0000256" key="4">
    <source>
        <dbReference type="ARBA" id="ARBA00022490"/>
    </source>
</evidence>
<evidence type="ECO:0000256" key="2">
    <source>
        <dbReference type="ARBA" id="ARBA00004496"/>
    </source>
</evidence>
<comment type="subcellular location">
    <subcellularLocation>
        <location evidence="2">Cytoplasm</location>
    </subcellularLocation>
    <subcellularLocation>
        <location evidence="1">Plastid</location>
        <location evidence="1">Chloroplast</location>
    </subcellularLocation>
</comment>
<dbReference type="OrthoDB" id="10259892at2759"/>
<evidence type="ECO:0000256" key="3">
    <source>
        <dbReference type="ARBA" id="ARBA00009479"/>
    </source>
</evidence>
<dbReference type="SMART" id="SM01185">
    <property type="entry name" value="EFP"/>
    <property type="match status" value="1"/>
</dbReference>
<dbReference type="GO" id="GO:0009507">
    <property type="term" value="C:chloroplast"/>
    <property type="evidence" value="ECO:0007669"/>
    <property type="project" value="UniProtKB-SubCell"/>
</dbReference>
<dbReference type="FunFam" id="2.40.50.140:FF:000004">
    <property type="entry name" value="Elongation factor P"/>
    <property type="match status" value="1"/>
</dbReference>
<dbReference type="Proteomes" id="UP000237271">
    <property type="component" value="Unassembled WGS sequence"/>
</dbReference>
<proteinExistence type="inferred from homology"/>
<dbReference type="InterPro" id="IPR015365">
    <property type="entry name" value="Elong-fact-P_C"/>
</dbReference>
<keyword evidence="11" id="KW-1185">Reference proteome</keyword>
<dbReference type="EMBL" id="NCKW01002765">
    <property type="protein sequence ID" value="POM77278.1"/>
    <property type="molecule type" value="Genomic_DNA"/>
</dbReference>
<dbReference type="GO" id="GO:0043043">
    <property type="term" value="P:peptide biosynthetic process"/>
    <property type="evidence" value="ECO:0007669"/>
    <property type="project" value="InterPro"/>
</dbReference>
<evidence type="ECO:0000256" key="7">
    <source>
        <dbReference type="ARBA" id="ARBA00022917"/>
    </source>
</evidence>
<dbReference type="AlphaFoldDB" id="A0A2P4YHJ8"/>
<feature type="domain" description="Translation elongation factor P/YeiP central" evidence="9">
    <location>
        <begin position="107"/>
        <end position="170"/>
    </location>
</feature>
<dbReference type="GO" id="GO:0003746">
    <property type="term" value="F:translation elongation factor activity"/>
    <property type="evidence" value="ECO:0007669"/>
    <property type="project" value="UniProtKB-KW"/>
</dbReference>
<dbReference type="InterPro" id="IPR013185">
    <property type="entry name" value="Transl_elong_KOW-like"/>
</dbReference>
<evidence type="ECO:0000256" key="5">
    <source>
        <dbReference type="ARBA" id="ARBA00022528"/>
    </source>
</evidence>
<keyword evidence="7" id="KW-0648">Protein biosynthesis</keyword>
<sequence>MVQAPGYGVRFATINGMTLLRTRRAIFSYLRRNIMLKSDKDTCNQVRAGMALEIDGKIYRVGKNQHVKPGKGGAYVQAELKEIKTGAKMNRRFRAAETVNKAPLGPDEPFQFLYYNGDHLVIMHNGTFEQILIHSGCQMEIERELFSGRQLDFLQEGMTLSLQIIDGDVLWANMPEYVTLEVTVACISLVVAEAYRLMPFNQQKTTPKGVADTALSVKEATLENGAVVKVPLFIEIGNKVKVSTEDGAYVDKL</sequence>
<evidence type="ECO:0000256" key="6">
    <source>
        <dbReference type="ARBA" id="ARBA00022640"/>
    </source>
</evidence>
<dbReference type="SUPFAM" id="SSF50249">
    <property type="entry name" value="Nucleic acid-binding proteins"/>
    <property type="match status" value="2"/>
</dbReference>
<dbReference type="SUPFAM" id="SSF50104">
    <property type="entry name" value="Translation proteins SH3-like domain"/>
    <property type="match status" value="1"/>
</dbReference>
<gene>
    <name evidence="10" type="ORF">PHPALM_5363</name>
</gene>
<evidence type="ECO:0000256" key="1">
    <source>
        <dbReference type="ARBA" id="ARBA00004229"/>
    </source>
</evidence>
<dbReference type="FunFam" id="2.30.30.30:FF:000003">
    <property type="entry name" value="Elongation factor P"/>
    <property type="match status" value="1"/>
</dbReference>
<dbReference type="InterPro" id="IPR008991">
    <property type="entry name" value="Translation_prot_SH3-like_sf"/>
</dbReference>
<name>A0A2P4YHJ8_9STRA</name>
<dbReference type="InterPro" id="IPR014722">
    <property type="entry name" value="Rib_uL2_dom2"/>
</dbReference>
<dbReference type="InterPro" id="IPR001059">
    <property type="entry name" value="Transl_elong_P/YeiP_cen"/>
</dbReference>
<accession>A0A2P4YHJ8</accession>
<dbReference type="InterPro" id="IPR013852">
    <property type="entry name" value="Transl_elong_P/YeiP_CS"/>
</dbReference>
<keyword evidence="10" id="KW-0251">Elongation factor</keyword>
<protein>
    <submittedName>
        <fullName evidence="10">Translation elongation factor P</fullName>
    </submittedName>
</protein>
<dbReference type="PANTHER" id="PTHR30053">
    <property type="entry name" value="ELONGATION FACTOR P"/>
    <property type="match status" value="1"/>
</dbReference>
<organism evidence="10 11">
    <name type="scientific">Phytophthora palmivora</name>
    <dbReference type="NCBI Taxonomy" id="4796"/>
    <lineage>
        <taxon>Eukaryota</taxon>
        <taxon>Sar</taxon>
        <taxon>Stramenopiles</taxon>
        <taxon>Oomycota</taxon>
        <taxon>Peronosporomycetes</taxon>
        <taxon>Peronosporales</taxon>
        <taxon>Peronosporaceae</taxon>
        <taxon>Phytophthora</taxon>
    </lineage>
</organism>
<feature type="domain" description="Elongation factor P C-terminal" evidence="8">
    <location>
        <begin position="198"/>
        <end position="252"/>
    </location>
</feature>
<keyword evidence="5" id="KW-0150">Chloroplast</keyword>
<dbReference type="InterPro" id="IPR012340">
    <property type="entry name" value="NA-bd_OB-fold"/>
</dbReference>
<evidence type="ECO:0000313" key="10">
    <source>
        <dbReference type="EMBL" id="POM77278.1"/>
    </source>
</evidence>
<dbReference type="SMART" id="SM00841">
    <property type="entry name" value="Elong-fact-P_C"/>
    <property type="match status" value="1"/>
</dbReference>
<dbReference type="Pfam" id="PF08207">
    <property type="entry name" value="EFP_N"/>
    <property type="match status" value="1"/>
</dbReference>
<evidence type="ECO:0000259" key="9">
    <source>
        <dbReference type="SMART" id="SM01185"/>
    </source>
</evidence>